<comment type="similarity">
    <text evidence="3 11">Belongs to the protein disulfide isomerase family.</text>
</comment>
<dbReference type="GO" id="GO:0034976">
    <property type="term" value="P:response to endoplasmic reticulum stress"/>
    <property type="evidence" value="ECO:0007669"/>
    <property type="project" value="TreeGrafter"/>
</dbReference>
<dbReference type="PROSITE" id="PS00194">
    <property type="entry name" value="THIOREDOXIN_1"/>
    <property type="match status" value="1"/>
</dbReference>
<name>U6MF43_EIMMA</name>
<protein>
    <recommendedName>
        <fullName evidence="4">protein disulfide-isomerase</fullName>
        <ecNumber evidence="4">5.3.4.1</ecNumber>
    </recommendedName>
</protein>
<dbReference type="PANTHER" id="PTHR18929">
    <property type="entry name" value="PROTEIN DISULFIDE ISOMERASE"/>
    <property type="match status" value="1"/>
</dbReference>
<dbReference type="OrthoDB" id="354252at2759"/>
<evidence type="ECO:0000259" key="13">
    <source>
        <dbReference type="PROSITE" id="PS51352"/>
    </source>
</evidence>
<evidence type="ECO:0000256" key="2">
    <source>
        <dbReference type="ARBA" id="ARBA00004319"/>
    </source>
</evidence>
<evidence type="ECO:0000256" key="8">
    <source>
        <dbReference type="ARBA" id="ARBA00023157"/>
    </source>
</evidence>
<keyword evidence="9" id="KW-0413">Isomerase</keyword>
<sequence length="143" mass="15429">MKIPAPPAPVAVSQPAPTTNDGPVKVVVGDTFKSQVLDSGKDVLLLVYAPWCGHCKKLEPTYEEFAKLVAESKSANEALVVAKMDGSANRLPDEKYKVTGFPTVWFFKKGSDTPIEFMGERTANGLASFVQQHSSVSGRLFSP</sequence>
<keyword evidence="7" id="KW-0256">Endoplasmic reticulum</keyword>
<evidence type="ECO:0000256" key="9">
    <source>
        <dbReference type="ARBA" id="ARBA00023235"/>
    </source>
</evidence>
<evidence type="ECO:0000256" key="11">
    <source>
        <dbReference type="RuleBase" id="RU004208"/>
    </source>
</evidence>
<accession>U6MF43</accession>
<dbReference type="Gene3D" id="3.40.30.10">
    <property type="entry name" value="Glutaredoxin"/>
    <property type="match status" value="1"/>
</dbReference>
<dbReference type="RefSeq" id="XP_013337709.1">
    <property type="nucleotide sequence ID" value="XM_013482255.1"/>
</dbReference>
<feature type="domain" description="Thioredoxin" evidence="13">
    <location>
        <begin position="5"/>
        <end position="135"/>
    </location>
</feature>
<comment type="subcellular location">
    <subcellularLocation>
        <location evidence="2">Endoplasmic reticulum lumen</location>
    </subcellularLocation>
</comment>
<dbReference type="PANTHER" id="PTHR18929:SF132">
    <property type="entry name" value="PROTEIN DISULFIDE-ISOMERASE A3"/>
    <property type="match status" value="1"/>
</dbReference>
<feature type="region of interest" description="Disordered" evidence="12">
    <location>
        <begin position="1"/>
        <end position="20"/>
    </location>
</feature>
<dbReference type="GO" id="GO:0006457">
    <property type="term" value="P:protein folding"/>
    <property type="evidence" value="ECO:0007669"/>
    <property type="project" value="TreeGrafter"/>
</dbReference>
<reference evidence="14" key="1">
    <citation type="submission" date="2013-10" db="EMBL/GenBank/DDBJ databases">
        <title>Genomic analysis of the causative agents of coccidiosis in chickens.</title>
        <authorList>
            <person name="Reid A.J."/>
            <person name="Blake D."/>
            <person name="Billington K."/>
            <person name="Browne H."/>
            <person name="Dunn M."/>
            <person name="Hung S."/>
            <person name="Kawahara F."/>
            <person name="Miranda-Saavedra D."/>
            <person name="Mourier T."/>
            <person name="Nagra H."/>
            <person name="Otto T.D."/>
            <person name="Rawlings N."/>
            <person name="Sanchez A."/>
            <person name="Sanders M."/>
            <person name="Subramaniam C."/>
            <person name="Tay Y."/>
            <person name="Dear P."/>
            <person name="Doerig C."/>
            <person name="Gruber A."/>
            <person name="Parkinson J."/>
            <person name="Shirley M."/>
            <person name="Wan K.L."/>
            <person name="Berriman M."/>
            <person name="Tomley F."/>
            <person name="Pain A."/>
        </authorList>
    </citation>
    <scope>NUCLEOTIDE SEQUENCE [LARGE SCALE GENOMIC DNA]</scope>
    <source>
        <strain evidence="14">Weybridge</strain>
    </source>
</reference>
<dbReference type="InterPro" id="IPR036249">
    <property type="entry name" value="Thioredoxin-like_sf"/>
</dbReference>
<gene>
    <name evidence="14" type="ORF">EMWEY_00008820</name>
</gene>
<dbReference type="SUPFAM" id="SSF52833">
    <property type="entry name" value="Thioredoxin-like"/>
    <property type="match status" value="1"/>
</dbReference>
<keyword evidence="15" id="KW-1185">Reference proteome</keyword>
<keyword evidence="10" id="KW-0676">Redox-active center</keyword>
<evidence type="ECO:0000256" key="1">
    <source>
        <dbReference type="ARBA" id="ARBA00001182"/>
    </source>
</evidence>
<dbReference type="Pfam" id="PF00085">
    <property type="entry name" value="Thioredoxin"/>
    <property type="match status" value="1"/>
</dbReference>
<evidence type="ECO:0000256" key="3">
    <source>
        <dbReference type="ARBA" id="ARBA00006347"/>
    </source>
</evidence>
<proteinExistence type="inferred from homology"/>
<dbReference type="PRINTS" id="PR00421">
    <property type="entry name" value="THIOREDOXIN"/>
</dbReference>
<evidence type="ECO:0000256" key="12">
    <source>
        <dbReference type="SAM" id="MobiDB-lite"/>
    </source>
</evidence>
<dbReference type="Proteomes" id="UP000030763">
    <property type="component" value="Unassembled WGS sequence"/>
</dbReference>
<dbReference type="VEuPathDB" id="ToxoDB:EMWEY_00008820"/>
<evidence type="ECO:0000256" key="10">
    <source>
        <dbReference type="ARBA" id="ARBA00023284"/>
    </source>
</evidence>
<evidence type="ECO:0000313" key="15">
    <source>
        <dbReference type="Proteomes" id="UP000030763"/>
    </source>
</evidence>
<dbReference type="GeneID" id="25334868"/>
<comment type="catalytic activity">
    <reaction evidence="1">
        <text>Catalyzes the rearrangement of -S-S- bonds in proteins.</text>
        <dbReference type="EC" id="5.3.4.1"/>
    </reaction>
</comment>
<dbReference type="PROSITE" id="PS51352">
    <property type="entry name" value="THIOREDOXIN_2"/>
    <property type="match status" value="1"/>
</dbReference>
<evidence type="ECO:0000256" key="7">
    <source>
        <dbReference type="ARBA" id="ARBA00022824"/>
    </source>
</evidence>
<evidence type="ECO:0000256" key="5">
    <source>
        <dbReference type="ARBA" id="ARBA00022729"/>
    </source>
</evidence>
<organism evidence="14 15">
    <name type="scientific">Eimeria maxima</name>
    <name type="common">Coccidian parasite</name>
    <dbReference type="NCBI Taxonomy" id="5804"/>
    <lineage>
        <taxon>Eukaryota</taxon>
        <taxon>Sar</taxon>
        <taxon>Alveolata</taxon>
        <taxon>Apicomplexa</taxon>
        <taxon>Conoidasida</taxon>
        <taxon>Coccidia</taxon>
        <taxon>Eucoccidiorida</taxon>
        <taxon>Eimeriorina</taxon>
        <taxon>Eimeriidae</taxon>
        <taxon>Eimeria</taxon>
    </lineage>
</organism>
<dbReference type="GO" id="GO:0003756">
    <property type="term" value="F:protein disulfide isomerase activity"/>
    <property type="evidence" value="ECO:0007669"/>
    <property type="project" value="UniProtKB-EC"/>
</dbReference>
<evidence type="ECO:0000313" key="14">
    <source>
        <dbReference type="EMBL" id="CDJ61059.1"/>
    </source>
</evidence>
<dbReference type="InterPro" id="IPR005788">
    <property type="entry name" value="PDI_thioredoxin-like_dom"/>
</dbReference>
<evidence type="ECO:0000256" key="6">
    <source>
        <dbReference type="ARBA" id="ARBA00022737"/>
    </source>
</evidence>
<keyword evidence="6" id="KW-0677">Repeat</keyword>
<reference evidence="14" key="2">
    <citation type="submission" date="2013-10" db="EMBL/GenBank/DDBJ databases">
        <authorList>
            <person name="Aslett M."/>
        </authorList>
    </citation>
    <scope>NUCLEOTIDE SEQUENCE [LARGE SCALE GENOMIC DNA]</scope>
    <source>
        <strain evidence="14">Weybridge</strain>
    </source>
</reference>
<dbReference type="GO" id="GO:0005788">
    <property type="term" value="C:endoplasmic reticulum lumen"/>
    <property type="evidence" value="ECO:0007669"/>
    <property type="project" value="UniProtKB-SubCell"/>
</dbReference>
<dbReference type="EC" id="5.3.4.1" evidence="4"/>
<dbReference type="AlphaFoldDB" id="U6MF43"/>
<dbReference type="NCBIfam" id="TIGR01126">
    <property type="entry name" value="pdi_dom"/>
    <property type="match status" value="1"/>
</dbReference>
<dbReference type="CDD" id="cd02995">
    <property type="entry name" value="PDI_a_PDI_a'_C"/>
    <property type="match status" value="1"/>
</dbReference>
<dbReference type="InterPro" id="IPR017937">
    <property type="entry name" value="Thioredoxin_CS"/>
</dbReference>
<evidence type="ECO:0000256" key="4">
    <source>
        <dbReference type="ARBA" id="ARBA00012723"/>
    </source>
</evidence>
<keyword evidence="5" id="KW-0732">Signal</keyword>
<keyword evidence="8" id="KW-1015">Disulfide bond</keyword>
<dbReference type="InterPro" id="IPR013766">
    <property type="entry name" value="Thioredoxin_domain"/>
</dbReference>
<dbReference type="EMBL" id="HG721991">
    <property type="protein sequence ID" value="CDJ61059.1"/>
    <property type="molecule type" value="Genomic_DNA"/>
</dbReference>
<dbReference type="OMA" id="ELSATWC"/>